<dbReference type="AlphaFoldDB" id="I3T8F8"/>
<organism evidence="1">
    <name type="scientific">Lotus japonicus</name>
    <name type="common">Lotus corniculatus var. japonicus</name>
    <dbReference type="NCBI Taxonomy" id="34305"/>
    <lineage>
        <taxon>Eukaryota</taxon>
        <taxon>Viridiplantae</taxon>
        <taxon>Streptophyta</taxon>
        <taxon>Embryophyta</taxon>
        <taxon>Tracheophyta</taxon>
        <taxon>Spermatophyta</taxon>
        <taxon>Magnoliopsida</taxon>
        <taxon>eudicotyledons</taxon>
        <taxon>Gunneridae</taxon>
        <taxon>Pentapetalae</taxon>
        <taxon>rosids</taxon>
        <taxon>fabids</taxon>
        <taxon>Fabales</taxon>
        <taxon>Fabaceae</taxon>
        <taxon>Papilionoideae</taxon>
        <taxon>50 kb inversion clade</taxon>
        <taxon>NPAAA clade</taxon>
        <taxon>Hologalegina</taxon>
        <taxon>robinioid clade</taxon>
        <taxon>Loteae</taxon>
        <taxon>Lotus</taxon>
    </lineage>
</organism>
<accession>I3T8F8</accession>
<reference evidence="1" key="1">
    <citation type="submission" date="2012-05" db="EMBL/GenBank/DDBJ databases">
        <authorList>
            <person name="Krishnakumar V."/>
            <person name="Cheung F."/>
            <person name="Xiao Y."/>
            <person name="Chan A."/>
            <person name="Moskal W.A."/>
            <person name="Town C.D."/>
        </authorList>
    </citation>
    <scope>NUCLEOTIDE SEQUENCE</scope>
</reference>
<protein>
    <submittedName>
        <fullName evidence="1">Uncharacterized protein</fullName>
    </submittedName>
</protein>
<evidence type="ECO:0000313" key="1">
    <source>
        <dbReference type="EMBL" id="AFK48800.1"/>
    </source>
</evidence>
<name>I3T8F8_LOTJA</name>
<proteinExistence type="evidence at transcript level"/>
<sequence>MLIDILEKLDLIKALVEEVFVVLYNFNTNIHACMQVMSLYSFAKCSRSRILSDMIAPS</sequence>
<dbReference type="EMBL" id="BT149006">
    <property type="protein sequence ID" value="AFK48800.1"/>
    <property type="molecule type" value="mRNA"/>
</dbReference>